<dbReference type="SUPFAM" id="SSF51695">
    <property type="entry name" value="PLC-like phosphodiesterases"/>
    <property type="match status" value="1"/>
</dbReference>
<dbReference type="InterPro" id="IPR030395">
    <property type="entry name" value="GP_PDE_dom"/>
</dbReference>
<evidence type="ECO:0000259" key="1">
    <source>
        <dbReference type="PROSITE" id="PS51704"/>
    </source>
</evidence>
<evidence type="ECO:0000313" key="2">
    <source>
        <dbReference type="EMBL" id="NKE45736.1"/>
    </source>
</evidence>
<dbReference type="Gene3D" id="3.20.20.190">
    <property type="entry name" value="Phosphatidylinositol (PI) phosphodiesterase"/>
    <property type="match status" value="1"/>
</dbReference>
<dbReference type="InterPro" id="IPR017946">
    <property type="entry name" value="PLC-like_Pdiesterase_TIM-brl"/>
</dbReference>
<keyword evidence="3" id="KW-1185">Reference proteome</keyword>
<dbReference type="PROSITE" id="PS51704">
    <property type="entry name" value="GP_PDE"/>
    <property type="match status" value="1"/>
</dbReference>
<dbReference type="RefSeq" id="WP_168050280.1">
    <property type="nucleotide sequence ID" value="NZ_JAATJR010000004.1"/>
</dbReference>
<comment type="caution">
    <text evidence="2">The sequence shown here is derived from an EMBL/GenBank/DDBJ whole genome shotgun (WGS) entry which is preliminary data.</text>
</comment>
<proteinExistence type="predicted"/>
<dbReference type="EMBL" id="JAAVTX010000004">
    <property type="protein sequence ID" value="NKE45736.1"/>
    <property type="molecule type" value="Genomic_DNA"/>
</dbReference>
<organism evidence="2 3">
    <name type="scientific">Falsiroseomonas frigidaquae</name>
    <dbReference type="NCBI Taxonomy" id="487318"/>
    <lineage>
        <taxon>Bacteria</taxon>
        <taxon>Pseudomonadati</taxon>
        <taxon>Pseudomonadota</taxon>
        <taxon>Alphaproteobacteria</taxon>
        <taxon>Acetobacterales</taxon>
        <taxon>Roseomonadaceae</taxon>
        <taxon>Falsiroseomonas</taxon>
    </lineage>
</organism>
<sequence>MRPQTLIASHRGGLFLWPENSALAFRNTARLALEQAECDVHLTADGEVVVLHDATLDRTTDRRGPVAALTAAEFATVRVRGAGGEAPPTLAQYLAILAGSPVAPRVEIKASASGQPYTGIVPATLSILDRAGERSRSWIIGFQAGTMAEAQAAGGLAGVAWLLETATLRDLGLTGLVATARAYGFPEVGAHESVIDAELVAGLRDAGIGIGTWGANHAPSIRRMLDLGVDIFATDDPPLAIRLRAEA</sequence>
<dbReference type="Pfam" id="PF03009">
    <property type="entry name" value="GDPD"/>
    <property type="match status" value="1"/>
</dbReference>
<dbReference type="PANTHER" id="PTHR46211">
    <property type="entry name" value="GLYCEROPHOSPHORYL DIESTER PHOSPHODIESTERASE"/>
    <property type="match status" value="1"/>
</dbReference>
<evidence type="ECO:0000313" key="3">
    <source>
        <dbReference type="Proteomes" id="UP000765160"/>
    </source>
</evidence>
<name>A0ABX1F087_9PROT</name>
<reference evidence="2 3" key="1">
    <citation type="submission" date="2020-03" db="EMBL/GenBank/DDBJ databases">
        <title>Roseomonas selenitidurans sp. nov. isolated from soil.</title>
        <authorList>
            <person name="Liu H."/>
        </authorList>
    </citation>
    <scope>NUCLEOTIDE SEQUENCE [LARGE SCALE GENOMIC DNA]</scope>
    <source>
        <strain evidence="2 3">JCM 15073</strain>
    </source>
</reference>
<feature type="domain" description="GP-PDE" evidence="1">
    <location>
        <begin position="5"/>
        <end position="244"/>
    </location>
</feature>
<dbReference type="Proteomes" id="UP000765160">
    <property type="component" value="Unassembled WGS sequence"/>
</dbReference>
<protein>
    <submittedName>
        <fullName evidence="2">Glycerophosphodiester phosphodiesterase</fullName>
    </submittedName>
</protein>
<gene>
    <name evidence="2" type="ORF">HB662_13175</name>
</gene>
<accession>A0ABX1F087</accession>
<dbReference type="PANTHER" id="PTHR46211:SF1">
    <property type="entry name" value="GLYCEROPHOSPHODIESTER PHOSPHODIESTERASE, CYTOPLASMIC"/>
    <property type="match status" value="1"/>
</dbReference>